<dbReference type="Proteomes" id="UP000199421">
    <property type="component" value="Unassembled WGS sequence"/>
</dbReference>
<gene>
    <name evidence="1" type="ORF">SAMN05661044_04147</name>
</gene>
<dbReference type="STRING" id="407022.SAMN05661044_04147"/>
<organism evidence="1 2">
    <name type="scientific">Olivibacter domesticus</name>
    <name type="common">Pseudosphingobacterium domesticum</name>
    <dbReference type="NCBI Taxonomy" id="407022"/>
    <lineage>
        <taxon>Bacteria</taxon>
        <taxon>Pseudomonadati</taxon>
        <taxon>Bacteroidota</taxon>
        <taxon>Sphingobacteriia</taxon>
        <taxon>Sphingobacteriales</taxon>
        <taxon>Sphingobacteriaceae</taxon>
        <taxon>Olivibacter</taxon>
    </lineage>
</organism>
<dbReference type="OrthoDB" id="1440774at2"/>
<dbReference type="InterPro" id="IPR005901">
    <property type="entry name" value="GLPGLI"/>
</dbReference>
<dbReference type="AlphaFoldDB" id="A0A1H7VF98"/>
<sequence length="296" mass="33924">MKTIQQISFAFAILFLHVALKAQETEPVLAKCYYKFIHINDTTQRSKQHEEEMVLYIGKDASLYATYTEERMKESLEKQMEDPAFDGNITITGSSRTTSESYYFQPASQKFKELYKLGDEQYLLDGTYPAVNWKISDEIKEIGGYSCQRADTEFRGRRYIAWFAADLPFPYGPWKLQGLPGLILEVKDARNEVFFQYAGFEKMSNDRTLFGIPNYLVKTNRKALEKLREALKKNPNAAMSAKSKGKDMSLVRSTPSATLMGNPLTDPSRIKSIHVQKTDNLDNVSKIMNNPLELRD</sequence>
<keyword evidence="2" id="KW-1185">Reference proteome</keyword>
<name>A0A1H7VF98_OLID1</name>
<protein>
    <submittedName>
        <fullName evidence="1">GLPGLI family protein</fullName>
    </submittedName>
</protein>
<reference evidence="2" key="1">
    <citation type="submission" date="2016-10" db="EMBL/GenBank/DDBJ databases">
        <authorList>
            <person name="Varghese N."/>
            <person name="Submissions S."/>
        </authorList>
    </citation>
    <scope>NUCLEOTIDE SEQUENCE [LARGE SCALE GENOMIC DNA]</scope>
    <source>
        <strain evidence="2">DSM 18733</strain>
    </source>
</reference>
<evidence type="ECO:0000313" key="1">
    <source>
        <dbReference type="EMBL" id="SEM07605.1"/>
    </source>
</evidence>
<dbReference type="RefSeq" id="WP_093328337.1">
    <property type="nucleotide sequence ID" value="NZ_FOAF01000007.1"/>
</dbReference>
<evidence type="ECO:0000313" key="2">
    <source>
        <dbReference type="Proteomes" id="UP000199421"/>
    </source>
</evidence>
<dbReference type="NCBIfam" id="TIGR01200">
    <property type="entry name" value="GLPGLI"/>
    <property type="match status" value="1"/>
</dbReference>
<proteinExistence type="predicted"/>
<dbReference type="EMBL" id="FOAF01000007">
    <property type="protein sequence ID" value="SEM07605.1"/>
    <property type="molecule type" value="Genomic_DNA"/>
</dbReference>
<accession>A0A1H7VF98</accession>